<keyword evidence="2" id="KW-0489">Methyltransferase</keyword>
<dbReference type="Proteomes" id="UP000277671">
    <property type="component" value="Unassembled WGS sequence"/>
</dbReference>
<feature type="domain" description="Methyltransferase type 11" evidence="1">
    <location>
        <begin position="45"/>
        <end position="131"/>
    </location>
</feature>
<dbReference type="Gene3D" id="3.40.50.150">
    <property type="entry name" value="Vaccinia Virus protein VP39"/>
    <property type="match status" value="1"/>
</dbReference>
<evidence type="ECO:0000259" key="1">
    <source>
        <dbReference type="Pfam" id="PF08241"/>
    </source>
</evidence>
<organism evidence="2 3">
    <name type="scientific">Micromonospora pisi</name>
    <dbReference type="NCBI Taxonomy" id="589240"/>
    <lineage>
        <taxon>Bacteria</taxon>
        <taxon>Bacillati</taxon>
        <taxon>Actinomycetota</taxon>
        <taxon>Actinomycetes</taxon>
        <taxon>Micromonosporales</taxon>
        <taxon>Micromonosporaceae</taxon>
        <taxon>Micromonospora</taxon>
    </lineage>
</organism>
<keyword evidence="3" id="KW-1185">Reference proteome</keyword>
<keyword evidence="2" id="KW-0830">Ubiquinone</keyword>
<reference evidence="2 3" key="1">
    <citation type="submission" date="2018-10" db="EMBL/GenBank/DDBJ databases">
        <title>Sequencing the genomes of 1000 actinobacteria strains.</title>
        <authorList>
            <person name="Klenk H.-P."/>
        </authorList>
    </citation>
    <scope>NUCLEOTIDE SEQUENCE [LARGE SCALE GENOMIC DNA]</scope>
    <source>
        <strain evidence="2 3">DSM 45175</strain>
    </source>
</reference>
<dbReference type="Pfam" id="PF08241">
    <property type="entry name" value="Methyltransf_11"/>
    <property type="match status" value="1"/>
</dbReference>
<dbReference type="InterPro" id="IPR029063">
    <property type="entry name" value="SAM-dependent_MTases_sf"/>
</dbReference>
<dbReference type="GO" id="GO:0032259">
    <property type="term" value="P:methylation"/>
    <property type="evidence" value="ECO:0007669"/>
    <property type="project" value="UniProtKB-KW"/>
</dbReference>
<dbReference type="EMBL" id="RBKT01000001">
    <property type="protein sequence ID" value="RKR87935.1"/>
    <property type="molecule type" value="Genomic_DNA"/>
</dbReference>
<dbReference type="GO" id="GO:0008757">
    <property type="term" value="F:S-adenosylmethionine-dependent methyltransferase activity"/>
    <property type="evidence" value="ECO:0007669"/>
    <property type="project" value="InterPro"/>
</dbReference>
<evidence type="ECO:0000313" key="2">
    <source>
        <dbReference type="EMBL" id="RKR87935.1"/>
    </source>
</evidence>
<comment type="caution">
    <text evidence="2">The sequence shown here is derived from an EMBL/GenBank/DDBJ whole genome shotgun (WGS) entry which is preliminary data.</text>
</comment>
<dbReference type="SUPFAM" id="SSF53335">
    <property type="entry name" value="S-adenosyl-L-methionine-dependent methyltransferases"/>
    <property type="match status" value="1"/>
</dbReference>
<keyword evidence="2" id="KW-0808">Transferase</keyword>
<dbReference type="OrthoDB" id="3869604at2"/>
<dbReference type="AlphaFoldDB" id="A0A495JGL4"/>
<proteinExistence type="predicted"/>
<name>A0A495JGL4_9ACTN</name>
<gene>
    <name evidence="2" type="ORF">BDK92_2238</name>
</gene>
<dbReference type="RefSeq" id="WP_121156625.1">
    <property type="nucleotide sequence ID" value="NZ_RBKT01000001.1"/>
</dbReference>
<dbReference type="PANTHER" id="PTHR43591">
    <property type="entry name" value="METHYLTRANSFERASE"/>
    <property type="match status" value="1"/>
</dbReference>
<dbReference type="PANTHER" id="PTHR43591:SF24">
    <property type="entry name" value="2-METHOXY-6-POLYPRENYL-1,4-BENZOQUINOL METHYLASE, MITOCHONDRIAL"/>
    <property type="match status" value="1"/>
</dbReference>
<protein>
    <submittedName>
        <fullName evidence="2">Ubiquinone/menaquinone biosynthesis C-methylase UbiE</fullName>
    </submittedName>
</protein>
<sequence>MGMTEYAAEQAEAFAANRQLDPDAAAHWREAVARHLRPRAGTRVLDLGAGTGTWARLFTDWYGIEMVAVEPSAEMRARSVFPGMLAGDAAALPLPDAYVDGAWISTVIHHVTDLGAAAAELRRVLRPGAPVLIRSAFAGRHEQITLFRYFPEAIRVLDGYPSVEQVRDTFTTAGFEFVALEQVPQVSAASLAQAVANLRRAAHTPLQLISDAAYAAGLDRMRTAARVAGPDATPVVDRLDLLVLRRDGMRDGMRDERSDEVRDGK</sequence>
<dbReference type="CDD" id="cd02440">
    <property type="entry name" value="AdoMet_MTases"/>
    <property type="match status" value="1"/>
</dbReference>
<accession>A0A495JGL4</accession>
<dbReference type="InterPro" id="IPR013216">
    <property type="entry name" value="Methyltransf_11"/>
</dbReference>
<evidence type="ECO:0000313" key="3">
    <source>
        <dbReference type="Proteomes" id="UP000277671"/>
    </source>
</evidence>